<feature type="domain" description="Transcriptional repressor PaaX-like central Cas2-like" evidence="3">
    <location>
        <begin position="86"/>
        <end position="134"/>
    </location>
</feature>
<name>A0ABN1ZZM0_9ACTN</name>
<evidence type="ECO:0000259" key="2">
    <source>
        <dbReference type="Pfam" id="PF08223"/>
    </source>
</evidence>
<proteinExistence type="predicted"/>
<keyword evidence="5" id="KW-1185">Reference proteome</keyword>
<feature type="domain" description="Transcriptional repressor PaaX-like C-terminal" evidence="2">
    <location>
        <begin position="187"/>
        <end position="235"/>
    </location>
</feature>
<dbReference type="RefSeq" id="WP_141004922.1">
    <property type="nucleotide sequence ID" value="NZ_BAAAOR010000007.1"/>
</dbReference>
<protein>
    <submittedName>
        <fullName evidence="4">PaaX family transcriptional regulator C-terminal domain-containing protein</fullName>
    </submittedName>
</protein>
<evidence type="ECO:0000313" key="5">
    <source>
        <dbReference type="Proteomes" id="UP001500842"/>
    </source>
</evidence>
<dbReference type="InterPro" id="IPR048846">
    <property type="entry name" value="PaaX-like_central"/>
</dbReference>
<evidence type="ECO:0000259" key="1">
    <source>
        <dbReference type="Pfam" id="PF07848"/>
    </source>
</evidence>
<dbReference type="InterPro" id="IPR012906">
    <property type="entry name" value="PaaX-like_N"/>
</dbReference>
<organism evidence="4 5">
    <name type="scientific">Nocardioides humi</name>
    <dbReference type="NCBI Taxonomy" id="449461"/>
    <lineage>
        <taxon>Bacteria</taxon>
        <taxon>Bacillati</taxon>
        <taxon>Actinomycetota</taxon>
        <taxon>Actinomycetes</taxon>
        <taxon>Propionibacteriales</taxon>
        <taxon>Nocardioidaceae</taxon>
        <taxon>Nocardioides</taxon>
    </lineage>
</organism>
<dbReference type="Gene3D" id="1.20.58.1460">
    <property type="match status" value="1"/>
</dbReference>
<dbReference type="Pfam" id="PF20803">
    <property type="entry name" value="PaaX_M"/>
    <property type="match status" value="1"/>
</dbReference>
<comment type="caution">
    <text evidence="4">The sequence shown here is derived from an EMBL/GenBank/DDBJ whole genome shotgun (WGS) entry which is preliminary data.</text>
</comment>
<dbReference type="EMBL" id="BAAAOR010000007">
    <property type="protein sequence ID" value="GAA1508147.1"/>
    <property type="molecule type" value="Genomic_DNA"/>
</dbReference>
<reference evidence="4 5" key="1">
    <citation type="journal article" date="2019" name="Int. J. Syst. Evol. Microbiol.">
        <title>The Global Catalogue of Microorganisms (GCM) 10K type strain sequencing project: providing services to taxonomists for standard genome sequencing and annotation.</title>
        <authorList>
            <consortium name="The Broad Institute Genomics Platform"/>
            <consortium name="The Broad Institute Genome Sequencing Center for Infectious Disease"/>
            <person name="Wu L."/>
            <person name="Ma J."/>
        </authorList>
    </citation>
    <scope>NUCLEOTIDE SEQUENCE [LARGE SCALE GENOMIC DNA]</scope>
    <source>
        <strain evidence="4 5">JCM 14942</strain>
    </source>
</reference>
<dbReference type="InterPro" id="IPR036388">
    <property type="entry name" value="WH-like_DNA-bd_sf"/>
</dbReference>
<dbReference type="Gene3D" id="3.30.70.2650">
    <property type="match status" value="1"/>
</dbReference>
<dbReference type="PANTHER" id="PTHR30319">
    <property type="entry name" value="PHENYLACETIC ACID REGULATOR-RELATED TRANSCRIPTIONAL REPRESSOR"/>
    <property type="match status" value="1"/>
</dbReference>
<dbReference type="Pfam" id="PF07848">
    <property type="entry name" value="PaaX"/>
    <property type="match status" value="1"/>
</dbReference>
<evidence type="ECO:0000313" key="4">
    <source>
        <dbReference type="EMBL" id="GAA1508147.1"/>
    </source>
</evidence>
<gene>
    <name evidence="4" type="ORF">GCM10009788_10370</name>
</gene>
<dbReference type="Gene3D" id="1.10.10.10">
    <property type="entry name" value="Winged helix-like DNA-binding domain superfamily/Winged helix DNA-binding domain"/>
    <property type="match status" value="1"/>
</dbReference>
<dbReference type="PANTHER" id="PTHR30319:SF1">
    <property type="entry name" value="TRANSCRIPTIONAL REPRESSOR PAAX"/>
    <property type="match status" value="1"/>
</dbReference>
<dbReference type="Pfam" id="PF08223">
    <property type="entry name" value="PaaX_C"/>
    <property type="match status" value="1"/>
</dbReference>
<feature type="domain" description="Transcriptional repressor PaaX-like N-terminal" evidence="1">
    <location>
        <begin position="9"/>
        <end position="69"/>
    </location>
</feature>
<accession>A0ABN1ZZM0</accession>
<dbReference type="InterPro" id="IPR013225">
    <property type="entry name" value="PaaX_C"/>
</dbReference>
<dbReference type="Proteomes" id="UP001500842">
    <property type="component" value="Unassembled WGS sequence"/>
</dbReference>
<sequence length="240" mass="26222">MPAVVPLPARSVMLSLLLGSHPDRMSAAELVRAGEHFGIPAATTRVALTRAVAAGDLQRDRGDYVLGERLAARQRRQDEAVLDAETAWDGTWEMAVVVVAGRTGAERAALRERLASYRLAELREGVWTRPANLRRPRGYADEPVLATFSATPDEDPGDLAVRLWDLSAWAKEGRTLLRQLERTSAPATRLAVAAHVVRHLATDPLLPAALLPQDWPAAAMRTAYAAYQDELRELALAPSR</sequence>
<evidence type="ECO:0000259" key="3">
    <source>
        <dbReference type="Pfam" id="PF20803"/>
    </source>
</evidence>